<reference evidence="1 2" key="1">
    <citation type="submission" date="2013-11" db="EMBL/GenBank/DDBJ databases">
        <title>Opisthorchis viverrini - life in the bile duct.</title>
        <authorList>
            <person name="Young N.D."/>
            <person name="Nagarajan N."/>
            <person name="Lin S.J."/>
            <person name="Korhonen P.K."/>
            <person name="Jex A.R."/>
            <person name="Hall R.S."/>
            <person name="Safavi-Hemami H."/>
            <person name="Kaewkong W."/>
            <person name="Bertrand D."/>
            <person name="Gao S."/>
            <person name="Seet Q."/>
            <person name="Wongkham S."/>
            <person name="Teh B.T."/>
            <person name="Wongkham C."/>
            <person name="Intapan P.M."/>
            <person name="Maleewong W."/>
            <person name="Yang X."/>
            <person name="Hu M."/>
            <person name="Wang Z."/>
            <person name="Hofmann A."/>
            <person name="Sternberg P.W."/>
            <person name="Tan P."/>
            <person name="Wang J."/>
            <person name="Gasser R.B."/>
        </authorList>
    </citation>
    <scope>NUCLEOTIDE SEQUENCE [LARGE SCALE GENOMIC DNA]</scope>
</reference>
<evidence type="ECO:0000313" key="1">
    <source>
        <dbReference type="EMBL" id="KER21179.1"/>
    </source>
</evidence>
<dbReference type="CTD" id="20324602"/>
<sequence>MDQWLEREFTDQKVRGSNPTSTFRLLLSRLDNLGTIPALVLPSDGKQLGTEKVLQLNDCMRRGLDWFGYQVTKLRTSYRLLVDRIRDYVCKNKM</sequence>
<dbReference type="OrthoDB" id="10071111at2759"/>
<evidence type="ECO:0000313" key="2">
    <source>
        <dbReference type="Proteomes" id="UP000054324"/>
    </source>
</evidence>
<organism evidence="1 2">
    <name type="scientific">Opisthorchis viverrini</name>
    <name type="common">Southeast Asian liver fluke</name>
    <dbReference type="NCBI Taxonomy" id="6198"/>
    <lineage>
        <taxon>Eukaryota</taxon>
        <taxon>Metazoa</taxon>
        <taxon>Spiralia</taxon>
        <taxon>Lophotrochozoa</taxon>
        <taxon>Platyhelminthes</taxon>
        <taxon>Trematoda</taxon>
        <taxon>Digenea</taxon>
        <taxon>Opisthorchiida</taxon>
        <taxon>Opisthorchiata</taxon>
        <taxon>Opisthorchiidae</taxon>
        <taxon>Opisthorchis</taxon>
    </lineage>
</organism>
<accession>A0A075A1D7</accession>
<protein>
    <submittedName>
        <fullName evidence="1">Uncharacterized protein</fullName>
    </submittedName>
</protein>
<dbReference type="EMBL" id="KL596987">
    <property type="protein sequence ID" value="KER21179.1"/>
    <property type="molecule type" value="Genomic_DNA"/>
</dbReference>
<proteinExistence type="predicted"/>
<dbReference type="Proteomes" id="UP000054324">
    <property type="component" value="Unassembled WGS sequence"/>
</dbReference>
<keyword evidence="2" id="KW-1185">Reference proteome</keyword>
<dbReference type="GeneID" id="20324602"/>
<dbReference type="RefSeq" id="XP_009175068.1">
    <property type="nucleotide sequence ID" value="XM_009176804.1"/>
</dbReference>
<name>A0A075A1D7_OPIVI</name>
<dbReference type="AlphaFoldDB" id="A0A075A1D7"/>
<gene>
    <name evidence="1" type="ORF">T265_10434</name>
</gene>
<dbReference type="KEGG" id="ovi:T265_10434"/>